<name>A0A1T4WM99_9BACT</name>
<evidence type="ECO:0000256" key="1">
    <source>
        <dbReference type="ARBA" id="ARBA00000012"/>
    </source>
</evidence>
<keyword evidence="12" id="KW-1185">Reference proteome</keyword>
<feature type="domain" description="Pterin-binding" evidence="10">
    <location>
        <begin position="44"/>
        <end position="302"/>
    </location>
</feature>
<dbReference type="PANTHER" id="PTHR20941:SF1">
    <property type="entry name" value="FOLIC ACID SYNTHESIS PROTEIN FOL1"/>
    <property type="match status" value="1"/>
</dbReference>
<evidence type="ECO:0000256" key="8">
    <source>
        <dbReference type="ARBA" id="ARBA00022909"/>
    </source>
</evidence>
<dbReference type="InterPro" id="IPR045031">
    <property type="entry name" value="DHP_synth-like"/>
</dbReference>
<keyword evidence="5 9" id="KW-0808">Transferase</keyword>
<evidence type="ECO:0000259" key="10">
    <source>
        <dbReference type="PROSITE" id="PS50972"/>
    </source>
</evidence>
<dbReference type="InterPro" id="IPR011005">
    <property type="entry name" value="Dihydropteroate_synth-like_sf"/>
</dbReference>
<evidence type="ECO:0000256" key="7">
    <source>
        <dbReference type="ARBA" id="ARBA00022842"/>
    </source>
</evidence>
<sequence>MKRMMRVVVVAQTTAQRFNNPGACVYMQHQWTIARGRVLGPAPFFVAGIVNVTPDSFYDGGEWDDPAVAVRHAQSLAAQGADILDIGGESTRPGAELVEAEAELQRVLPVVRALKSGADSDSSGPVISVDTNKAEVARQVLKAGADIINDVSACRFDPALVDVLAEYQPGYVLMHSSGLPRDMQKRPQYQDIVSELLSFFEGRLKALQQAGLDESRIVLDPGIGFGKTLEHNLTLLRQMQRFCELGFPVYVGLSNKSMFGDLLGLSVRERGEATRVATALLATRGVAVHRVHEVALARNALTLATAMM</sequence>
<evidence type="ECO:0000256" key="6">
    <source>
        <dbReference type="ARBA" id="ARBA00022723"/>
    </source>
</evidence>
<dbReference type="SUPFAM" id="SSF51717">
    <property type="entry name" value="Dihydropteroate synthetase-like"/>
    <property type="match status" value="1"/>
</dbReference>
<dbReference type="EMBL" id="FUYC01000003">
    <property type="protein sequence ID" value="SKA78005.1"/>
    <property type="molecule type" value="Genomic_DNA"/>
</dbReference>
<comment type="cofactor">
    <cofactor evidence="2 9">
        <name>Mg(2+)</name>
        <dbReference type="ChEBI" id="CHEBI:18420"/>
    </cofactor>
</comment>
<dbReference type="GO" id="GO:0005829">
    <property type="term" value="C:cytosol"/>
    <property type="evidence" value="ECO:0007669"/>
    <property type="project" value="TreeGrafter"/>
</dbReference>
<evidence type="ECO:0000313" key="11">
    <source>
        <dbReference type="EMBL" id="SKA78005.1"/>
    </source>
</evidence>
<dbReference type="GO" id="GO:0046654">
    <property type="term" value="P:tetrahydrofolate biosynthetic process"/>
    <property type="evidence" value="ECO:0007669"/>
    <property type="project" value="UniProtKB-UniPathway"/>
</dbReference>
<dbReference type="Proteomes" id="UP000190027">
    <property type="component" value="Unassembled WGS sequence"/>
</dbReference>
<evidence type="ECO:0000313" key="12">
    <source>
        <dbReference type="Proteomes" id="UP000190027"/>
    </source>
</evidence>
<dbReference type="InterPro" id="IPR006390">
    <property type="entry name" value="DHP_synth_dom"/>
</dbReference>
<dbReference type="GO" id="GO:0004156">
    <property type="term" value="F:dihydropteroate synthase activity"/>
    <property type="evidence" value="ECO:0007669"/>
    <property type="project" value="UniProtKB-EC"/>
</dbReference>
<reference evidence="11 12" key="1">
    <citation type="submission" date="2017-02" db="EMBL/GenBank/DDBJ databases">
        <authorList>
            <person name="Peterson S.W."/>
        </authorList>
    </citation>
    <scope>NUCLEOTIDE SEQUENCE [LARGE SCALE GENOMIC DNA]</scope>
    <source>
        <strain evidence="11 12">DSM 16080</strain>
    </source>
</reference>
<dbReference type="Pfam" id="PF00809">
    <property type="entry name" value="Pterin_bind"/>
    <property type="match status" value="1"/>
</dbReference>
<dbReference type="STRING" id="1121449.SAMN02745704_01075"/>
<dbReference type="AlphaFoldDB" id="A0A1T4WM99"/>
<gene>
    <name evidence="11" type="ORF">SAMN02745704_01075</name>
</gene>
<accession>A0A1T4WM99</accession>
<dbReference type="Gene3D" id="3.20.20.20">
    <property type="entry name" value="Dihydropteroate synthase-like"/>
    <property type="match status" value="1"/>
</dbReference>
<dbReference type="GO" id="GO:0046656">
    <property type="term" value="P:folic acid biosynthetic process"/>
    <property type="evidence" value="ECO:0007669"/>
    <property type="project" value="UniProtKB-KW"/>
</dbReference>
<dbReference type="CDD" id="cd00739">
    <property type="entry name" value="DHPS"/>
    <property type="match status" value="1"/>
</dbReference>
<evidence type="ECO:0000256" key="3">
    <source>
        <dbReference type="ARBA" id="ARBA00004763"/>
    </source>
</evidence>
<organism evidence="11 12">
    <name type="scientific">Paucidesulfovibrio gracilis DSM 16080</name>
    <dbReference type="NCBI Taxonomy" id="1121449"/>
    <lineage>
        <taxon>Bacteria</taxon>
        <taxon>Pseudomonadati</taxon>
        <taxon>Thermodesulfobacteriota</taxon>
        <taxon>Desulfovibrionia</taxon>
        <taxon>Desulfovibrionales</taxon>
        <taxon>Desulfovibrionaceae</taxon>
        <taxon>Paucidesulfovibrio</taxon>
    </lineage>
</organism>
<dbReference type="NCBIfam" id="TIGR01496">
    <property type="entry name" value="DHPS"/>
    <property type="match status" value="1"/>
</dbReference>
<evidence type="ECO:0000256" key="2">
    <source>
        <dbReference type="ARBA" id="ARBA00001946"/>
    </source>
</evidence>
<comment type="catalytic activity">
    <reaction evidence="1">
        <text>(7,8-dihydropterin-6-yl)methyl diphosphate + 4-aminobenzoate = 7,8-dihydropteroate + diphosphate</text>
        <dbReference type="Rhea" id="RHEA:19949"/>
        <dbReference type="ChEBI" id="CHEBI:17836"/>
        <dbReference type="ChEBI" id="CHEBI:17839"/>
        <dbReference type="ChEBI" id="CHEBI:33019"/>
        <dbReference type="ChEBI" id="CHEBI:72950"/>
        <dbReference type="EC" id="2.5.1.15"/>
    </reaction>
</comment>
<evidence type="ECO:0000256" key="9">
    <source>
        <dbReference type="RuleBase" id="RU361205"/>
    </source>
</evidence>
<dbReference type="PROSITE" id="PS00793">
    <property type="entry name" value="DHPS_2"/>
    <property type="match status" value="1"/>
</dbReference>
<dbReference type="PROSITE" id="PS50972">
    <property type="entry name" value="PTERIN_BINDING"/>
    <property type="match status" value="1"/>
</dbReference>
<comment type="similarity">
    <text evidence="9">Belongs to the DHPS family.</text>
</comment>
<keyword evidence="8 9" id="KW-0289">Folate biosynthesis</keyword>
<dbReference type="InterPro" id="IPR000489">
    <property type="entry name" value="Pterin-binding_dom"/>
</dbReference>
<dbReference type="GO" id="GO:0046872">
    <property type="term" value="F:metal ion binding"/>
    <property type="evidence" value="ECO:0007669"/>
    <property type="project" value="UniProtKB-KW"/>
</dbReference>
<keyword evidence="7 9" id="KW-0460">Magnesium</keyword>
<comment type="pathway">
    <text evidence="3 9">Cofactor biosynthesis; tetrahydrofolate biosynthesis; 7,8-dihydrofolate from 2-amino-4-hydroxy-6-hydroxymethyl-7,8-dihydropteridine diphosphate and 4-aminobenzoate: step 1/2.</text>
</comment>
<evidence type="ECO:0000256" key="5">
    <source>
        <dbReference type="ARBA" id="ARBA00022679"/>
    </source>
</evidence>
<dbReference type="UniPathway" id="UPA00077">
    <property type="reaction ID" value="UER00156"/>
</dbReference>
<dbReference type="PANTHER" id="PTHR20941">
    <property type="entry name" value="FOLATE SYNTHESIS PROTEINS"/>
    <property type="match status" value="1"/>
</dbReference>
<protein>
    <recommendedName>
        <fullName evidence="4 9">Dihydropteroate synthase</fullName>
        <shortName evidence="9">DHPS</shortName>
        <ecNumber evidence="4 9">2.5.1.15</ecNumber>
    </recommendedName>
    <alternativeName>
        <fullName evidence="9">Dihydropteroate pyrophosphorylase</fullName>
    </alternativeName>
</protein>
<dbReference type="EC" id="2.5.1.15" evidence="4 9"/>
<proteinExistence type="inferred from homology"/>
<comment type="function">
    <text evidence="9">Catalyzes the condensation of para-aminobenzoate (pABA) with 6-hydroxymethyl-7,8-dihydropterin diphosphate (DHPt-PP) to form 7,8-dihydropteroate (H2Pte), the immediate precursor of folate derivatives.</text>
</comment>
<evidence type="ECO:0000256" key="4">
    <source>
        <dbReference type="ARBA" id="ARBA00012458"/>
    </source>
</evidence>
<dbReference type="PROSITE" id="PS00792">
    <property type="entry name" value="DHPS_1"/>
    <property type="match status" value="1"/>
</dbReference>
<keyword evidence="6 9" id="KW-0479">Metal-binding</keyword>